<organism evidence="7 8">
    <name type="scientific">Paucidesulfovibrio gracilis DSM 16080</name>
    <dbReference type="NCBI Taxonomy" id="1121449"/>
    <lineage>
        <taxon>Bacteria</taxon>
        <taxon>Pseudomonadati</taxon>
        <taxon>Thermodesulfobacteriota</taxon>
        <taxon>Desulfovibrionia</taxon>
        <taxon>Desulfovibrionales</taxon>
        <taxon>Desulfovibrionaceae</taxon>
        <taxon>Paucidesulfovibrio</taxon>
    </lineage>
</organism>
<evidence type="ECO:0000256" key="3">
    <source>
        <dbReference type="ARBA" id="ARBA00023172"/>
    </source>
</evidence>
<dbReference type="PANTHER" id="PTHR30461:SF2">
    <property type="entry name" value="SERINE RECOMBINASE PINE-RELATED"/>
    <property type="match status" value="1"/>
</dbReference>
<protein>
    <submittedName>
        <fullName evidence="7">Site-specific DNA recombinase</fullName>
    </submittedName>
</protein>
<dbReference type="PROSITE" id="PS51736">
    <property type="entry name" value="RECOMBINASES_3"/>
    <property type="match status" value="1"/>
</dbReference>
<proteinExistence type="predicted"/>
<dbReference type="SMART" id="SM00857">
    <property type="entry name" value="Resolvase"/>
    <property type="match status" value="1"/>
</dbReference>
<dbReference type="InterPro" id="IPR006118">
    <property type="entry name" value="Recombinase_CS"/>
</dbReference>
<dbReference type="CDD" id="cd00338">
    <property type="entry name" value="Ser_Recombinase"/>
    <property type="match status" value="1"/>
</dbReference>
<evidence type="ECO:0000256" key="4">
    <source>
        <dbReference type="PIRSR" id="PIRSR606118-50"/>
    </source>
</evidence>
<gene>
    <name evidence="7" type="ORF">SAMN02745704_01095</name>
</gene>
<feature type="domain" description="Resolvase/invertase-type recombinase catalytic" evidence="6">
    <location>
        <begin position="4"/>
        <end position="140"/>
    </location>
</feature>
<evidence type="ECO:0000256" key="5">
    <source>
        <dbReference type="PROSITE-ProRule" id="PRU10137"/>
    </source>
</evidence>
<dbReference type="GO" id="GO:0015074">
    <property type="term" value="P:DNA integration"/>
    <property type="evidence" value="ECO:0007669"/>
    <property type="project" value="UniProtKB-KW"/>
</dbReference>
<dbReference type="AlphaFoldDB" id="A0A1T4WLE1"/>
<dbReference type="InterPro" id="IPR046789">
    <property type="entry name" value="HTH_62"/>
</dbReference>
<dbReference type="OrthoDB" id="9797501at2"/>
<dbReference type="GO" id="GO:0000150">
    <property type="term" value="F:DNA strand exchange activity"/>
    <property type="evidence" value="ECO:0007669"/>
    <property type="project" value="InterPro"/>
</dbReference>
<sequence length="225" mass="24954">MEGKFVSYLRVSTERQGRSGLGIEAQRKAVEDYLNGGQWELLEEYVEVESGKNDDRPELKQALEHCDLTGATLLIAKLDRLSRDAYFLLGLQRSGVRFVCADMPEANELTVGIMALMAQEERKRISERTKAALAAAKARGVKLGNPKGAEHLRGIGNDPAVKKIKANANHRAERLRGQITKLLKQGITSANGIATELNRNSIRTPRGGQWYAASVQRLMKRLELT</sequence>
<dbReference type="PROSITE" id="PS00397">
    <property type="entry name" value="RECOMBINASES_1"/>
    <property type="match status" value="1"/>
</dbReference>
<dbReference type="EMBL" id="FUYC01000003">
    <property type="protein sequence ID" value="SKA78153.1"/>
    <property type="molecule type" value="Genomic_DNA"/>
</dbReference>
<dbReference type="Gene3D" id="3.40.50.1390">
    <property type="entry name" value="Resolvase, N-terminal catalytic domain"/>
    <property type="match status" value="1"/>
</dbReference>
<dbReference type="Pfam" id="PF00239">
    <property type="entry name" value="Resolvase"/>
    <property type="match status" value="1"/>
</dbReference>
<dbReference type="Proteomes" id="UP000190027">
    <property type="component" value="Unassembled WGS sequence"/>
</dbReference>
<feature type="active site" description="O-(5'-phospho-DNA)-serine intermediate" evidence="4 5">
    <location>
        <position position="12"/>
    </location>
</feature>
<evidence type="ECO:0000259" key="6">
    <source>
        <dbReference type="PROSITE" id="PS51736"/>
    </source>
</evidence>
<keyword evidence="8" id="KW-1185">Reference proteome</keyword>
<keyword evidence="1" id="KW-0229">DNA integration</keyword>
<keyword evidence="2" id="KW-0238">DNA-binding</keyword>
<name>A0A1T4WLE1_9BACT</name>
<dbReference type="Pfam" id="PF20552">
    <property type="entry name" value="HTH_62"/>
    <property type="match status" value="1"/>
</dbReference>
<dbReference type="GO" id="GO:0003677">
    <property type="term" value="F:DNA binding"/>
    <property type="evidence" value="ECO:0007669"/>
    <property type="project" value="UniProtKB-KW"/>
</dbReference>
<evidence type="ECO:0000313" key="8">
    <source>
        <dbReference type="Proteomes" id="UP000190027"/>
    </source>
</evidence>
<dbReference type="InterPro" id="IPR036162">
    <property type="entry name" value="Resolvase-like_N_sf"/>
</dbReference>
<keyword evidence="3" id="KW-0233">DNA recombination</keyword>
<dbReference type="STRING" id="1121449.SAMN02745704_01095"/>
<dbReference type="InterPro" id="IPR050639">
    <property type="entry name" value="SSR_resolvase"/>
</dbReference>
<evidence type="ECO:0000256" key="1">
    <source>
        <dbReference type="ARBA" id="ARBA00022908"/>
    </source>
</evidence>
<dbReference type="SUPFAM" id="SSF53041">
    <property type="entry name" value="Resolvase-like"/>
    <property type="match status" value="1"/>
</dbReference>
<dbReference type="PANTHER" id="PTHR30461">
    <property type="entry name" value="DNA-INVERTASE FROM LAMBDOID PROPHAGE"/>
    <property type="match status" value="1"/>
</dbReference>
<evidence type="ECO:0000313" key="7">
    <source>
        <dbReference type="EMBL" id="SKA78153.1"/>
    </source>
</evidence>
<evidence type="ECO:0000256" key="2">
    <source>
        <dbReference type="ARBA" id="ARBA00023125"/>
    </source>
</evidence>
<dbReference type="InterPro" id="IPR006119">
    <property type="entry name" value="Resolv_N"/>
</dbReference>
<reference evidence="7 8" key="1">
    <citation type="submission" date="2017-02" db="EMBL/GenBank/DDBJ databases">
        <authorList>
            <person name="Peterson S.W."/>
        </authorList>
    </citation>
    <scope>NUCLEOTIDE SEQUENCE [LARGE SCALE GENOMIC DNA]</scope>
    <source>
        <strain evidence="7 8">DSM 16080</strain>
    </source>
</reference>
<dbReference type="RefSeq" id="WP_078716664.1">
    <property type="nucleotide sequence ID" value="NZ_FUYC01000003.1"/>
</dbReference>
<accession>A0A1T4WLE1</accession>